<dbReference type="PANTHER" id="PTHR46752">
    <property type="entry name" value="G-PROTEIN COUPLED RECEPTOR 39"/>
    <property type="match status" value="1"/>
</dbReference>
<protein>
    <recommendedName>
        <fullName evidence="4">G protein-coupled receptor 39</fullName>
    </recommendedName>
</protein>
<dbReference type="Gene3D" id="1.20.1070.10">
    <property type="entry name" value="Rhodopsin 7-helix transmembrane proteins"/>
    <property type="match status" value="1"/>
</dbReference>
<sequence>MPNQIRRIMAAAKPKQDWTVHYFRAYITLLPIADTFFYLSSVVNPLLYNVSSQQFRNVFVQVLRCRLTLEHANKQKLLRANLNSTDSSGRSLRPLIFMSSRHKSTRKSTSRVFLSTFQNETKSDSIPQKQGMESVEPKLEIIPLETTLKPGPAEENGLLEHEM</sequence>
<dbReference type="PANTHER" id="PTHR46752:SF1">
    <property type="entry name" value="G-PROTEIN COUPLED RECEPTOR 39"/>
    <property type="match status" value="1"/>
</dbReference>
<dbReference type="GeneTree" id="ENSGT01120000271823"/>
<evidence type="ECO:0000313" key="2">
    <source>
        <dbReference type="Ensembl" id="ENSSPUP00000004780.1"/>
    </source>
</evidence>
<dbReference type="GO" id="GO:0004930">
    <property type="term" value="F:G protein-coupled receptor activity"/>
    <property type="evidence" value="ECO:0007669"/>
    <property type="project" value="TreeGrafter"/>
</dbReference>
<keyword evidence="1" id="KW-0812">Transmembrane</keyword>
<accession>A0A8D0GG78</accession>
<feature type="transmembrane region" description="Helical" evidence="1">
    <location>
        <begin position="21"/>
        <end position="39"/>
    </location>
</feature>
<keyword evidence="3" id="KW-1185">Reference proteome</keyword>
<evidence type="ECO:0008006" key="4">
    <source>
        <dbReference type="Google" id="ProtNLM"/>
    </source>
</evidence>
<dbReference type="SUPFAM" id="SSF81321">
    <property type="entry name" value="Family A G protein-coupled receptor-like"/>
    <property type="match status" value="1"/>
</dbReference>
<dbReference type="AlphaFoldDB" id="A0A8D0GG78"/>
<dbReference type="Proteomes" id="UP000694392">
    <property type="component" value="Unplaced"/>
</dbReference>
<proteinExistence type="predicted"/>
<dbReference type="InterPro" id="IPR052676">
    <property type="entry name" value="Zinc-sensing_GPCR"/>
</dbReference>
<evidence type="ECO:0000313" key="3">
    <source>
        <dbReference type="Proteomes" id="UP000694392"/>
    </source>
</evidence>
<reference evidence="2" key="1">
    <citation type="submission" date="2025-08" db="UniProtKB">
        <authorList>
            <consortium name="Ensembl"/>
        </authorList>
    </citation>
    <scope>IDENTIFICATION</scope>
</reference>
<name>A0A8D0GG78_SPHPU</name>
<dbReference type="OMA" id="IFISSWH"/>
<keyword evidence="1" id="KW-1133">Transmembrane helix</keyword>
<evidence type="ECO:0000256" key="1">
    <source>
        <dbReference type="SAM" id="Phobius"/>
    </source>
</evidence>
<organism evidence="2 3">
    <name type="scientific">Sphenodon punctatus</name>
    <name type="common">Tuatara</name>
    <name type="synonym">Hatteria punctata</name>
    <dbReference type="NCBI Taxonomy" id="8508"/>
    <lineage>
        <taxon>Eukaryota</taxon>
        <taxon>Metazoa</taxon>
        <taxon>Chordata</taxon>
        <taxon>Craniata</taxon>
        <taxon>Vertebrata</taxon>
        <taxon>Euteleostomi</taxon>
        <taxon>Lepidosauria</taxon>
        <taxon>Sphenodontia</taxon>
        <taxon>Sphenodontidae</taxon>
        <taxon>Sphenodon</taxon>
    </lineage>
</organism>
<reference evidence="2" key="2">
    <citation type="submission" date="2025-09" db="UniProtKB">
        <authorList>
            <consortium name="Ensembl"/>
        </authorList>
    </citation>
    <scope>IDENTIFICATION</scope>
</reference>
<dbReference type="Ensembl" id="ENSSPUT00000005079.1">
    <property type="protein sequence ID" value="ENSSPUP00000004780.1"/>
    <property type="gene ID" value="ENSSPUG00000003700.1"/>
</dbReference>
<keyword evidence="1" id="KW-0472">Membrane</keyword>